<dbReference type="InterPro" id="IPR016024">
    <property type="entry name" value="ARM-type_fold"/>
</dbReference>
<dbReference type="KEGG" id="sphv:F9278_11370"/>
<evidence type="ECO:0000313" key="2">
    <source>
        <dbReference type="Proteomes" id="UP000327294"/>
    </source>
</evidence>
<dbReference type="RefSeq" id="WP_152168220.1">
    <property type="nucleotide sequence ID" value="NZ_CP045096.1"/>
</dbReference>
<dbReference type="SUPFAM" id="SSF48371">
    <property type="entry name" value="ARM repeat"/>
    <property type="match status" value="1"/>
</dbReference>
<evidence type="ECO:0000313" key="1">
    <source>
        <dbReference type="EMBL" id="QFQ96727.1"/>
    </source>
</evidence>
<dbReference type="EMBL" id="CP045096">
    <property type="protein sequence ID" value="QFQ96727.1"/>
    <property type="molecule type" value="Genomic_DNA"/>
</dbReference>
<evidence type="ECO:0008006" key="3">
    <source>
        <dbReference type="Google" id="ProtNLM"/>
    </source>
</evidence>
<dbReference type="AlphaFoldDB" id="A0A5P8K271"/>
<keyword evidence="2" id="KW-1185">Reference proteome</keyword>
<proteinExistence type="predicted"/>
<sequence length="476" mass="51242">MRQDLRGGGEAALRLVRGGELRDSVDATAPGAWLDLDAGTRCWVGRDLLPTRDEVEGRRTWLGVLARRAEPTEARLALALCHHDGRVREAALRPATAYPDLLPLLVVRAADWAGPVRERARSLLRAALDPSAAVVLAPLILLVGRRDRGAFAVGLLAEVLRPAPLERLAPLFTAPDPAVRRFAYRLAIEQRLLSPAGLAGAAARDGDVVVQDLCADAALAAVPEESFDDVLGPLLGARSPRARSAGVTALRRAGRPEGAVAFLGDRSALVRACARYVVRRYGTDPAPLYRAWCAAPDDSALRPGHVIGLAECGNRADAGLLWPLLAHPAPGVRARAVAALRLLDVSDVRRLRPLIDDPGPGVVRETTVALLPSAERLPEEWLTERLRAERPRHARVAAFRLLEARGGVVGLRAAVALLDDSDDRLRTWAGQSVQGWRPSAEGRLGDPEVGELLDRGRRLFSDPVLRLRKREAGLGA</sequence>
<reference evidence="1 2" key="1">
    <citation type="submission" date="2019-10" db="EMBL/GenBank/DDBJ databases">
        <title>Streptomyces sp. strain GY16 isolated from leaves of Broussonetia papyrifera.</title>
        <authorList>
            <person name="Mo P."/>
        </authorList>
    </citation>
    <scope>NUCLEOTIDE SEQUENCE [LARGE SCALE GENOMIC DNA]</scope>
    <source>
        <strain evidence="1 2">GY16</strain>
    </source>
</reference>
<organism evidence="1 2">
    <name type="scientific">Streptomyces phaeolivaceus</name>
    <dbReference type="NCBI Taxonomy" id="2653200"/>
    <lineage>
        <taxon>Bacteria</taxon>
        <taxon>Bacillati</taxon>
        <taxon>Actinomycetota</taxon>
        <taxon>Actinomycetes</taxon>
        <taxon>Kitasatosporales</taxon>
        <taxon>Streptomycetaceae</taxon>
        <taxon>Streptomyces</taxon>
    </lineage>
</organism>
<name>A0A5P8K271_9ACTN</name>
<accession>A0A5P8K271</accession>
<dbReference type="Proteomes" id="UP000327294">
    <property type="component" value="Chromosome"/>
</dbReference>
<protein>
    <recommendedName>
        <fullName evidence="3">HEAT repeat domain-containing protein</fullName>
    </recommendedName>
</protein>
<gene>
    <name evidence="1" type="ORF">F9278_11370</name>
</gene>